<evidence type="ECO:0000256" key="8">
    <source>
        <dbReference type="ARBA" id="ARBA00040926"/>
    </source>
</evidence>
<organism evidence="14 15">
    <name type="scientific">Kangiella marina</name>
    <dbReference type="NCBI Taxonomy" id="1079178"/>
    <lineage>
        <taxon>Bacteria</taxon>
        <taxon>Pseudomonadati</taxon>
        <taxon>Pseudomonadota</taxon>
        <taxon>Gammaproteobacteria</taxon>
        <taxon>Kangiellales</taxon>
        <taxon>Kangiellaceae</taxon>
        <taxon>Kangiella</taxon>
    </lineage>
</organism>
<keyword evidence="7 12" id="KW-0413">Isomerase</keyword>
<evidence type="ECO:0000256" key="3">
    <source>
        <dbReference type="ARBA" id="ARBA00007656"/>
    </source>
</evidence>
<evidence type="ECO:0000256" key="9">
    <source>
        <dbReference type="ARBA" id="ARBA00041926"/>
    </source>
</evidence>
<protein>
    <recommendedName>
        <fullName evidence="8">Peptidyl-prolyl cis-trans isomerase C</fullName>
        <ecNumber evidence="4">5.2.1.8</ecNumber>
    </recommendedName>
    <alternativeName>
        <fullName evidence="10">Parvulin</fullName>
    </alternativeName>
    <alternativeName>
        <fullName evidence="9">Rotamase C</fullName>
    </alternativeName>
</protein>
<evidence type="ECO:0000256" key="1">
    <source>
        <dbReference type="ARBA" id="ARBA00000971"/>
    </source>
</evidence>
<comment type="similarity">
    <text evidence="3">Belongs to the PpiC/parvulin rotamase family.</text>
</comment>
<evidence type="ECO:0000256" key="10">
    <source>
        <dbReference type="ARBA" id="ARBA00043072"/>
    </source>
</evidence>
<dbReference type="SUPFAM" id="SSF54534">
    <property type="entry name" value="FKBP-like"/>
    <property type="match status" value="1"/>
</dbReference>
<keyword evidence="6 12" id="KW-0697">Rotamase</keyword>
<evidence type="ECO:0000256" key="2">
    <source>
        <dbReference type="ARBA" id="ARBA00004496"/>
    </source>
</evidence>
<evidence type="ECO:0000256" key="11">
    <source>
        <dbReference type="ARBA" id="ARBA00046231"/>
    </source>
</evidence>
<comment type="catalytic activity">
    <reaction evidence="1">
        <text>[protein]-peptidylproline (omega=180) = [protein]-peptidylproline (omega=0)</text>
        <dbReference type="Rhea" id="RHEA:16237"/>
        <dbReference type="Rhea" id="RHEA-COMP:10747"/>
        <dbReference type="Rhea" id="RHEA-COMP:10748"/>
        <dbReference type="ChEBI" id="CHEBI:83833"/>
        <dbReference type="ChEBI" id="CHEBI:83834"/>
        <dbReference type="EC" id="5.2.1.8"/>
    </reaction>
</comment>
<dbReference type="EC" id="5.2.1.8" evidence="4"/>
<dbReference type="PROSITE" id="PS50198">
    <property type="entry name" value="PPIC_PPIASE_2"/>
    <property type="match status" value="1"/>
</dbReference>
<evidence type="ECO:0000256" key="4">
    <source>
        <dbReference type="ARBA" id="ARBA00013194"/>
    </source>
</evidence>
<proteinExistence type="inferred from homology"/>
<evidence type="ECO:0000313" key="14">
    <source>
        <dbReference type="EMBL" id="GAA4360668.1"/>
    </source>
</evidence>
<feature type="domain" description="PpiC" evidence="13">
    <location>
        <begin position="20"/>
        <end position="111"/>
    </location>
</feature>
<comment type="caution">
    <text evidence="14">The sequence shown here is derived from an EMBL/GenBank/DDBJ whole genome shotgun (WGS) entry which is preliminary data.</text>
</comment>
<dbReference type="GO" id="GO:0016853">
    <property type="term" value="F:isomerase activity"/>
    <property type="evidence" value="ECO:0007669"/>
    <property type="project" value="UniProtKB-KW"/>
</dbReference>
<comment type="function">
    <text evidence="11">PPIases accelerate the folding of proteins. It prefers amino acid residues with hydrophobic side chains like leucine and phenylalanine in the P1 position of the peptides substrates.</text>
</comment>
<keyword evidence="15" id="KW-1185">Reference proteome</keyword>
<evidence type="ECO:0000259" key="13">
    <source>
        <dbReference type="PROSITE" id="PS50198"/>
    </source>
</evidence>
<evidence type="ECO:0000256" key="12">
    <source>
        <dbReference type="PROSITE-ProRule" id="PRU00278"/>
    </source>
</evidence>
<evidence type="ECO:0000313" key="15">
    <source>
        <dbReference type="Proteomes" id="UP001501011"/>
    </source>
</evidence>
<dbReference type="Pfam" id="PF00639">
    <property type="entry name" value="Rotamase"/>
    <property type="match status" value="1"/>
</dbReference>
<dbReference type="Gene3D" id="3.10.50.40">
    <property type="match status" value="1"/>
</dbReference>
<evidence type="ECO:0000256" key="7">
    <source>
        <dbReference type="ARBA" id="ARBA00023235"/>
    </source>
</evidence>
<dbReference type="PANTHER" id="PTHR43629">
    <property type="entry name" value="PEPTIDYL-PROLYL CIS-TRANS ISOMERASE"/>
    <property type="match status" value="1"/>
</dbReference>
<reference evidence="15" key="1">
    <citation type="journal article" date="2019" name="Int. J. Syst. Evol. Microbiol.">
        <title>The Global Catalogue of Microorganisms (GCM) 10K type strain sequencing project: providing services to taxonomists for standard genome sequencing and annotation.</title>
        <authorList>
            <consortium name="The Broad Institute Genomics Platform"/>
            <consortium name="The Broad Institute Genome Sequencing Center for Infectious Disease"/>
            <person name="Wu L."/>
            <person name="Ma J."/>
        </authorList>
    </citation>
    <scope>NUCLEOTIDE SEQUENCE [LARGE SCALE GENOMIC DNA]</scope>
    <source>
        <strain evidence="15">JCM 17728</strain>
    </source>
</reference>
<dbReference type="EMBL" id="BAABFV010000001">
    <property type="protein sequence ID" value="GAA4360668.1"/>
    <property type="molecule type" value="Genomic_DNA"/>
</dbReference>
<dbReference type="Proteomes" id="UP001501011">
    <property type="component" value="Unassembled WGS sequence"/>
</dbReference>
<name>A0ABP8IJN6_9GAMM</name>
<gene>
    <name evidence="14" type="primary">ppiC</name>
    <name evidence="14" type="ORF">GCM10023151_13120</name>
</gene>
<comment type="subcellular location">
    <subcellularLocation>
        <location evidence="2">Cytoplasm</location>
    </subcellularLocation>
</comment>
<evidence type="ECO:0000256" key="5">
    <source>
        <dbReference type="ARBA" id="ARBA00022490"/>
    </source>
</evidence>
<dbReference type="InterPro" id="IPR000297">
    <property type="entry name" value="PPIase_PpiC"/>
</dbReference>
<dbReference type="InterPro" id="IPR052204">
    <property type="entry name" value="PpiC/parvulin_rotamase"/>
</dbReference>
<dbReference type="PANTHER" id="PTHR43629:SF3">
    <property type="entry name" value="PEPTIDYL-PROLYL CIS-TRANS ISOMERASE C"/>
    <property type="match status" value="1"/>
</dbReference>
<accession>A0ABP8IJN6</accession>
<evidence type="ECO:0000256" key="6">
    <source>
        <dbReference type="ARBA" id="ARBA00023110"/>
    </source>
</evidence>
<keyword evidence="5" id="KW-0963">Cytoplasm</keyword>
<sequence>MFMCYHRQNSKLYFNPFTTMKTAAALHILVKTESEANALKAKIEKGANFSDLAKKHSMCPSKKQGGDLGEFKKGAMVKPFDQAVFKKGSDEVSVIGPVKTRFGYHLIRVLYTS</sequence>
<dbReference type="InterPro" id="IPR023058">
    <property type="entry name" value="PPIase_PpiC_CS"/>
</dbReference>
<dbReference type="PROSITE" id="PS01096">
    <property type="entry name" value="PPIC_PPIASE_1"/>
    <property type="match status" value="1"/>
</dbReference>
<dbReference type="InterPro" id="IPR046357">
    <property type="entry name" value="PPIase_dom_sf"/>
</dbReference>